<organism evidence="2 3">
    <name type="scientific">Zhouia spongiae</name>
    <dbReference type="NCBI Taxonomy" id="2202721"/>
    <lineage>
        <taxon>Bacteria</taxon>
        <taxon>Pseudomonadati</taxon>
        <taxon>Bacteroidota</taxon>
        <taxon>Flavobacteriia</taxon>
        <taxon>Flavobacteriales</taxon>
        <taxon>Flavobacteriaceae</taxon>
        <taxon>Zhouia</taxon>
    </lineage>
</organism>
<evidence type="ECO:0000313" key="2">
    <source>
        <dbReference type="EMBL" id="UNY99865.1"/>
    </source>
</evidence>
<dbReference type="Proteomes" id="UP000829476">
    <property type="component" value="Chromosome"/>
</dbReference>
<gene>
    <name evidence="2" type="ORF">MQE36_05830</name>
</gene>
<keyword evidence="3" id="KW-1185">Reference proteome</keyword>
<dbReference type="RefSeq" id="WP_242938236.1">
    <property type="nucleotide sequence ID" value="NZ_CP094326.1"/>
</dbReference>
<reference evidence="2 3" key="1">
    <citation type="journal article" date="2018" name="Int. J. Syst. Evol. Microbiol.">
        <title>Zhouia spongiae sp. nov., isolated from a marine sponge.</title>
        <authorList>
            <person name="Zhuang L."/>
            <person name="Lin B."/>
            <person name="Qin F."/>
            <person name="Luo L."/>
        </authorList>
    </citation>
    <scope>NUCLEOTIDE SEQUENCE [LARGE SCALE GENOMIC DNA]</scope>
    <source>
        <strain evidence="2 3">HN-Y44</strain>
    </source>
</reference>
<dbReference type="SMART" id="SM00530">
    <property type="entry name" value="HTH_XRE"/>
    <property type="match status" value="1"/>
</dbReference>
<dbReference type="PROSITE" id="PS50943">
    <property type="entry name" value="HTH_CROC1"/>
    <property type="match status" value="1"/>
</dbReference>
<dbReference type="Gene3D" id="1.10.260.40">
    <property type="entry name" value="lambda repressor-like DNA-binding domains"/>
    <property type="match status" value="1"/>
</dbReference>
<proteinExistence type="predicted"/>
<name>A0ABY3YQF7_9FLAO</name>
<evidence type="ECO:0000259" key="1">
    <source>
        <dbReference type="PROSITE" id="PS50943"/>
    </source>
</evidence>
<feature type="domain" description="HTH cro/C1-type" evidence="1">
    <location>
        <begin position="40"/>
        <end position="89"/>
    </location>
</feature>
<accession>A0ABY3YQF7</accession>
<dbReference type="SUPFAM" id="SSF47413">
    <property type="entry name" value="lambda repressor-like DNA-binding domains"/>
    <property type="match status" value="1"/>
</dbReference>
<dbReference type="Pfam" id="PF01381">
    <property type="entry name" value="HTH_3"/>
    <property type="match status" value="1"/>
</dbReference>
<dbReference type="EMBL" id="CP094326">
    <property type="protein sequence ID" value="UNY99865.1"/>
    <property type="molecule type" value="Genomic_DNA"/>
</dbReference>
<dbReference type="CDD" id="cd00093">
    <property type="entry name" value="HTH_XRE"/>
    <property type="match status" value="1"/>
</dbReference>
<protein>
    <submittedName>
        <fullName evidence="2">Helix-turn-helix domain-containing protein</fullName>
    </submittedName>
</protein>
<dbReference type="InterPro" id="IPR010982">
    <property type="entry name" value="Lambda_DNA-bd_dom_sf"/>
</dbReference>
<sequence>MEFPKNNILDNWLEANQNTEIDRFIERNLAITEKVCAVLKERGIKKKKFAEMLGKSPSEVSKWLSGLHNLTLKSITKMEEVLDINLINIEPIKEIEYVYLGSIPGGNMEDAINGYEETNYSEAS</sequence>
<evidence type="ECO:0000313" key="3">
    <source>
        <dbReference type="Proteomes" id="UP000829476"/>
    </source>
</evidence>
<dbReference type="InterPro" id="IPR001387">
    <property type="entry name" value="Cro/C1-type_HTH"/>
</dbReference>